<dbReference type="NCBIfam" id="NF012229">
    <property type="entry name" value="bla_class_B_core"/>
    <property type="match status" value="1"/>
</dbReference>
<evidence type="ECO:0000313" key="4">
    <source>
        <dbReference type="Proteomes" id="UP000284006"/>
    </source>
</evidence>
<protein>
    <submittedName>
        <fullName evidence="3">Subclass B3 metallo-beta-lactamase</fullName>
    </submittedName>
</protein>
<reference evidence="3 4" key="1">
    <citation type="submission" date="2018-09" db="EMBL/GenBank/DDBJ databases">
        <authorList>
            <person name="Zhu H."/>
        </authorList>
    </citation>
    <scope>NUCLEOTIDE SEQUENCE [LARGE SCALE GENOMIC DNA]</scope>
    <source>
        <strain evidence="3 4">K1S02-61</strain>
    </source>
</reference>
<feature type="domain" description="Metallo-beta-lactamase" evidence="2">
    <location>
        <begin position="55"/>
        <end position="249"/>
    </location>
</feature>
<dbReference type="PANTHER" id="PTHR42951:SF17">
    <property type="entry name" value="METALLO-BETA-LACTAMASE DOMAIN-CONTAINING PROTEIN"/>
    <property type="match status" value="1"/>
</dbReference>
<name>A0A418XEB7_9BURK</name>
<gene>
    <name evidence="3" type="primary">bla</name>
    <name evidence="3" type="ORF">D3872_21930</name>
</gene>
<feature type="chain" id="PRO_5019083000" evidence="1">
    <location>
        <begin position="22"/>
        <end position="301"/>
    </location>
</feature>
<dbReference type="Gene3D" id="3.60.15.10">
    <property type="entry name" value="Ribonuclease Z/Hydroxyacylglutathione hydrolase-like"/>
    <property type="match status" value="1"/>
</dbReference>
<dbReference type="RefSeq" id="WP_119812786.1">
    <property type="nucleotide sequence ID" value="NZ_QYUP01000160.1"/>
</dbReference>
<keyword evidence="1" id="KW-0732">Signal</keyword>
<dbReference type="EMBL" id="QYUP01000160">
    <property type="protein sequence ID" value="RJG10678.1"/>
    <property type="molecule type" value="Genomic_DNA"/>
</dbReference>
<sequence>MTVFAKIVFAAFASAAGIAFAHNPGNIACSSCKAWNEPQQPFQVYGNTYYVGTRELSAILVTSPQGHVLLDGALPQSAPLIEQNIKSLGFRLEDVKLILNSHAHFDHAGAIAALQRKSGAAVATSAHGAKVLMDGQIGKDDPQYEEPAFSYPRVAAVEPVRDGETLKAGAIDVTAHMTPGHTPGSTTWTWKSCDAGRCLDVVYADSMTAVSLGSYRYTGGNGGPDVSKLFKASIDKVGALKCDVLLSTHPGASGIMERLAARTPANNTFIDAGACRAFASKAQAKLAERIASEMRDNASGR</sequence>
<dbReference type="NCBIfam" id="NF033105">
    <property type="entry name" value="bla_subclass_B3"/>
    <property type="match status" value="1"/>
</dbReference>
<dbReference type="InterPro" id="IPR036866">
    <property type="entry name" value="RibonucZ/Hydroxyglut_hydro"/>
</dbReference>
<dbReference type="OrthoDB" id="9762883at2"/>
<dbReference type="Proteomes" id="UP000284006">
    <property type="component" value="Unassembled WGS sequence"/>
</dbReference>
<comment type="caution">
    <text evidence="3">The sequence shown here is derived from an EMBL/GenBank/DDBJ whole genome shotgun (WGS) entry which is preliminary data.</text>
</comment>
<proteinExistence type="predicted"/>
<dbReference type="PANTHER" id="PTHR42951">
    <property type="entry name" value="METALLO-BETA-LACTAMASE DOMAIN-CONTAINING"/>
    <property type="match status" value="1"/>
</dbReference>
<dbReference type="SMART" id="SM00849">
    <property type="entry name" value="Lactamase_B"/>
    <property type="match status" value="1"/>
</dbReference>
<evidence type="ECO:0000259" key="2">
    <source>
        <dbReference type="SMART" id="SM00849"/>
    </source>
</evidence>
<feature type="signal peptide" evidence="1">
    <location>
        <begin position="1"/>
        <end position="21"/>
    </location>
</feature>
<dbReference type="SUPFAM" id="SSF56281">
    <property type="entry name" value="Metallo-hydrolase/oxidoreductase"/>
    <property type="match status" value="1"/>
</dbReference>
<evidence type="ECO:0000256" key="1">
    <source>
        <dbReference type="SAM" id="SignalP"/>
    </source>
</evidence>
<evidence type="ECO:0000313" key="3">
    <source>
        <dbReference type="EMBL" id="RJG10678.1"/>
    </source>
</evidence>
<organism evidence="3 4">
    <name type="scientific">Massilia cavernae</name>
    <dbReference type="NCBI Taxonomy" id="2320864"/>
    <lineage>
        <taxon>Bacteria</taxon>
        <taxon>Pseudomonadati</taxon>
        <taxon>Pseudomonadota</taxon>
        <taxon>Betaproteobacteria</taxon>
        <taxon>Burkholderiales</taxon>
        <taxon>Oxalobacteraceae</taxon>
        <taxon>Telluria group</taxon>
        <taxon>Massilia</taxon>
    </lineage>
</organism>
<keyword evidence="4" id="KW-1185">Reference proteome</keyword>
<dbReference type="CDD" id="cd16290">
    <property type="entry name" value="AIM-1_SMB-1-like_MBL-B3"/>
    <property type="match status" value="1"/>
</dbReference>
<dbReference type="AlphaFoldDB" id="A0A418XEB7"/>
<accession>A0A418XEB7</accession>
<dbReference type="Pfam" id="PF00753">
    <property type="entry name" value="Lactamase_B"/>
    <property type="match status" value="1"/>
</dbReference>
<dbReference type="InterPro" id="IPR050855">
    <property type="entry name" value="NDM-1-like"/>
</dbReference>
<dbReference type="InterPro" id="IPR001279">
    <property type="entry name" value="Metallo-B-lactamas"/>
</dbReference>